<dbReference type="Proteomes" id="UP001500051">
    <property type="component" value="Unassembled WGS sequence"/>
</dbReference>
<evidence type="ECO:0000313" key="2">
    <source>
        <dbReference type="Proteomes" id="UP001500051"/>
    </source>
</evidence>
<name>A0ABP7E3F7_9ACTN</name>
<gene>
    <name evidence="1" type="ORF">GCM10022204_36010</name>
</gene>
<dbReference type="EMBL" id="BAAAYX010000016">
    <property type="protein sequence ID" value="GAA3713721.1"/>
    <property type="molecule type" value="Genomic_DNA"/>
</dbReference>
<organism evidence="1 2">
    <name type="scientific">Microlunatus aurantiacus</name>
    <dbReference type="NCBI Taxonomy" id="446786"/>
    <lineage>
        <taxon>Bacteria</taxon>
        <taxon>Bacillati</taxon>
        <taxon>Actinomycetota</taxon>
        <taxon>Actinomycetes</taxon>
        <taxon>Propionibacteriales</taxon>
        <taxon>Propionibacteriaceae</taxon>
        <taxon>Microlunatus</taxon>
    </lineage>
</organism>
<evidence type="ECO:0000313" key="1">
    <source>
        <dbReference type="EMBL" id="GAA3713721.1"/>
    </source>
</evidence>
<protein>
    <submittedName>
        <fullName evidence="1">Uncharacterized protein</fullName>
    </submittedName>
</protein>
<reference evidence="2" key="1">
    <citation type="journal article" date="2019" name="Int. J. Syst. Evol. Microbiol.">
        <title>The Global Catalogue of Microorganisms (GCM) 10K type strain sequencing project: providing services to taxonomists for standard genome sequencing and annotation.</title>
        <authorList>
            <consortium name="The Broad Institute Genomics Platform"/>
            <consortium name="The Broad Institute Genome Sequencing Center for Infectious Disease"/>
            <person name="Wu L."/>
            <person name="Ma J."/>
        </authorList>
    </citation>
    <scope>NUCLEOTIDE SEQUENCE [LARGE SCALE GENOMIC DNA]</scope>
    <source>
        <strain evidence="2">JCM 16548</strain>
    </source>
</reference>
<keyword evidence="2" id="KW-1185">Reference proteome</keyword>
<accession>A0ABP7E3F7</accession>
<comment type="caution">
    <text evidence="1">The sequence shown here is derived from an EMBL/GenBank/DDBJ whole genome shotgun (WGS) entry which is preliminary data.</text>
</comment>
<sequence>MGYDDFGDPVAHAQIIDLVSRLWNAFRPDIAFSLPIGLGQAGGGGCLRSP</sequence>
<proteinExistence type="predicted"/>